<evidence type="ECO:0000313" key="4">
    <source>
        <dbReference type="EMBL" id="KEQ54152.1"/>
    </source>
</evidence>
<dbReference type="Proteomes" id="UP000028411">
    <property type="component" value="Unassembled WGS sequence"/>
</dbReference>
<dbReference type="InterPro" id="IPR050595">
    <property type="entry name" value="Bact_response_regulator"/>
</dbReference>
<organism evidence="4 5">
    <name type="scientific">Sphingobium chlorophenolicum</name>
    <dbReference type="NCBI Taxonomy" id="46429"/>
    <lineage>
        <taxon>Bacteria</taxon>
        <taxon>Pseudomonadati</taxon>
        <taxon>Pseudomonadota</taxon>
        <taxon>Alphaproteobacteria</taxon>
        <taxon>Sphingomonadales</taxon>
        <taxon>Sphingomonadaceae</taxon>
        <taxon>Sphingobium</taxon>
    </lineage>
</organism>
<keyword evidence="1 2" id="KW-0597">Phosphoprotein</keyword>
<dbReference type="InterPro" id="IPR001789">
    <property type="entry name" value="Sig_transdc_resp-reg_receiver"/>
</dbReference>
<name>A0A081RG29_SPHCR</name>
<dbReference type="PANTHER" id="PTHR44591:SF21">
    <property type="entry name" value="TWO-COMPONENT RESPONSE REGULATOR"/>
    <property type="match status" value="1"/>
</dbReference>
<feature type="modified residue" description="4-aspartylphosphate" evidence="2">
    <location>
        <position position="37"/>
    </location>
</feature>
<evidence type="ECO:0000256" key="1">
    <source>
        <dbReference type="ARBA" id="ARBA00022553"/>
    </source>
</evidence>
<dbReference type="PROSITE" id="PS50110">
    <property type="entry name" value="RESPONSE_REGULATORY"/>
    <property type="match status" value="1"/>
</dbReference>
<evidence type="ECO:0000256" key="2">
    <source>
        <dbReference type="PROSITE-ProRule" id="PRU00169"/>
    </source>
</evidence>
<dbReference type="EMBL" id="JFHR01000014">
    <property type="protein sequence ID" value="KEQ54152.1"/>
    <property type="molecule type" value="Genomic_DNA"/>
</dbReference>
<evidence type="ECO:0000313" key="5">
    <source>
        <dbReference type="Proteomes" id="UP000028411"/>
    </source>
</evidence>
<reference evidence="4 5" key="1">
    <citation type="submission" date="2014-02" db="EMBL/GenBank/DDBJ databases">
        <title>Whole genome sequence of Sphingobium chlorophenolicum NBRC 16172.</title>
        <authorList>
            <person name="Gan H.M."/>
            <person name="Gan H.Y."/>
            <person name="Chew T.H."/>
            <person name="Savka M.A."/>
        </authorList>
    </citation>
    <scope>NUCLEOTIDE SEQUENCE [LARGE SCALE GENOMIC DNA]</scope>
    <source>
        <strain evidence="4 5">NBRC 16172</strain>
    </source>
</reference>
<dbReference type="SUPFAM" id="SSF52172">
    <property type="entry name" value="CheY-like"/>
    <property type="match status" value="1"/>
</dbReference>
<comment type="caution">
    <text evidence="4">The sequence shown here is derived from an EMBL/GenBank/DDBJ whole genome shotgun (WGS) entry which is preliminary data.</text>
</comment>
<dbReference type="InterPro" id="IPR011006">
    <property type="entry name" value="CheY-like_superfamily"/>
</dbReference>
<dbReference type="Pfam" id="PF00072">
    <property type="entry name" value="Response_reg"/>
    <property type="match status" value="1"/>
</dbReference>
<dbReference type="eggNOG" id="COG0784">
    <property type="taxonomic scope" value="Bacteria"/>
</dbReference>
<protein>
    <submittedName>
        <fullName evidence="4">Response regulator receiver protein</fullName>
    </submittedName>
</protein>
<sequence>MADFFTDRGFDVFEAESADHAIAVLEKNPTISVVLTDVQMPGSMDGLRLAHVIRGRWPPTLLVIVSGAVPLGAAEMPSRATFIAKPFDPRFVLGEIDRLSA</sequence>
<dbReference type="AlphaFoldDB" id="A0A081RG29"/>
<accession>A0A081RG29</accession>
<gene>
    <name evidence="4" type="ORF">BV95_01646</name>
</gene>
<dbReference type="PATRIC" id="fig|46429.4.peg.1615"/>
<dbReference type="PANTHER" id="PTHR44591">
    <property type="entry name" value="STRESS RESPONSE REGULATOR PROTEIN 1"/>
    <property type="match status" value="1"/>
</dbReference>
<evidence type="ECO:0000259" key="3">
    <source>
        <dbReference type="PROSITE" id="PS50110"/>
    </source>
</evidence>
<proteinExistence type="predicted"/>
<dbReference type="GO" id="GO:0000160">
    <property type="term" value="P:phosphorelay signal transduction system"/>
    <property type="evidence" value="ECO:0007669"/>
    <property type="project" value="InterPro"/>
</dbReference>
<feature type="domain" description="Response regulatory" evidence="3">
    <location>
        <begin position="1"/>
        <end position="100"/>
    </location>
</feature>
<dbReference type="Gene3D" id="3.40.50.2300">
    <property type="match status" value="1"/>
</dbReference>